<comment type="caution">
    <text evidence="2">The sequence shown here is derived from an EMBL/GenBank/DDBJ whole genome shotgun (WGS) entry which is preliminary data.</text>
</comment>
<proteinExistence type="predicted"/>
<feature type="compositionally biased region" description="Basic residues" evidence="1">
    <location>
        <begin position="25"/>
        <end position="35"/>
    </location>
</feature>
<dbReference type="AlphaFoldDB" id="A0AAN9JR95"/>
<feature type="region of interest" description="Disordered" evidence="1">
    <location>
        <begin position="1"/>
        <end position="49"/>
    </location>
</feature>
<dbReference type="EMBL" id="JAYKXN010000003">
    <property type="protein sequence ID" value="KAK7303713.1"/>
    <property type="molecule type" value="Genomic_DNA"/>
</dbReference>
<protein>
    <submittedName>
        <fullName evidence="2">Uncharacterized protein</fullName>
    </submittedName>
</protein>
<sequence>MFKKGFSTNFKFIPSSSSTYNKQKSTSRSHRKKGTKEKEEEGFSTAGHHLTVGLLLQPRAKTPSSVTPLASAARYSLRRPDPLPPLSPFQFLSPPPLSHFRFHPPPNALSLF</sequence>
<keyword evidence="3" id="KW-1185">Reference proteome</keyword>
<gene>
    <name evidence="2" type="ORF">RJT34_14626</name>
</gene>
<evidence type="ECO:0000313" key="2">
    <source>
        <dbReference type="EMBL" id="KAK7303713.1"/>
    </source>
</evidence>
<dbReference type="Proteomes" id="UP001359559">
    <property type="component" value="Unassembled WGS sequence"/>
</dbReference>
<evidence type="ECO:0000313" key="3">
    <source>
        <dbReference type="Proteomes" id="UP001359559"/>
    </source>
</evidence>
<reference evidence="2 3" key="1">
    <citation type="submission" date="2024-01" db="EMBL/GenBank/DDBJ databases">
        <title>The genomes of 5 underutilized Papilionoideae crops provide insights into root nodulation and disease resistance.</title>
        <authorList>
            <person name="Yuan L."/>
        </authorList>
    </citation>
    <scope>NUCLEOTIDE SEQUENCE [LARGE SCALE GENOMIC DNA]</scope>
    <source>
        <strain evidence="2">LY-2023</strain>
        <tissue evidence="2">Leaf</tissue>
    </source>
</reference>
<evidence type="ECO:0000256" key="1">
    <source>
        <dbReference type="SAM" id="MobiDB-lite"/>
    </source>
</evidence>
<feature type="compositionally biased region" description="Polar residues" evidence="1">
    <location>
        <begin position="1"/>
        <end position="24"/>
    </location>
</feature>
<organism evidence="2 3">
    <name type="scientific">Clitoria ternatea</name>
    <name type="common">Butterfly pea</name>
    <dbReference type="NCBI Taxonomy" id="43366"/>
    <lineage>
        <taxon>Eukaryota</taxon>
        <taxon>Viridiplantae</taxon>
        <taxon>Streptophyta</taxon>
        <taxon>Embryophyta</taxon>
        <taxon>Tracheophyta</taxon>
        <taxon>Spermatophyta</taxon>
        <taxon>Magnoliopsida</taxon>
        <taxon>eudicotyledons</taxon>
        <taxon>Gunneridae</taxon>
        <taxon>Pentapetalae</taxon>
        <taxon>rosids</taxon>
        <taxon>fabids</taxon>
        <taxon>Fabales</taxon>
        <taxon>Fabaceae</taxon>
        <taxon>Papilionoideae</taxon>
        <taxon>50 kb inversion clade</taxon>
        <taxon>NPAAA clade</taxon>
        <taxon>indigoferoid/millettioid clade</taxon>
        <taxon>Phaseoleae</taxon>
        <taxon>Clitoria</taxon>
    </lineage>
</organism>
<name>A0AAN9JR95_CLITE</name>
<accession>A0AAN9JR95</accession>